<accession>A0ABT2FSR7</accession>
<evidence type="ECO:0000313" key="2">
    <source>
        <dbReference type="EMBL" id="MCS5478261.1"/>
    </source>
</evidence>
<evidence type="ECO:0000259" key="1">
    <source>
        <dbReference type="Pfam" id="PF05076"/>
    </source>
</evidence>
<organism evidence="2 3">
    <name type="scientific">Corynebacterium lemuris</name>
    <dbReference type="NCBI Taxonomy" id="1859292"/>
    <lineage>
        <taxon>Bacteria</taxon>
        <taxon>Bacillati</taxon>
        <taxon>Actinomycetota</taxon>
        <taxon>Actinomycetes</taxon>
        <taxon>Mycobacteriales</taxon>
        <taxon>Corynebacteriaceae</taxon>
        <taxon>Corynebacterium</taxon>
    </lineage>
</organism>
<dbReference type="Pfam" id="PF05076">
    <property type="entry name" value="SUFU"/>
    <property type="match status" value="1"/>
</dbReference>
<dbReference type="EMBL" id="JANWTC010000001">
    <property type="protein sequence ID" value="MCS5478261.1"/>
    <property type="molecule type" value="Genomic_DNA"/>
</dbReference>
<protein>
    <submittedName>
        <fullName evidence="2">Suppressor of fused domain protein</fullName>
    </submittedName>
</protein>
<dbReference type="RefSeq" id="WP_259426301.1">
    <property type="nucleotide sequence ID" value="NZ_JANWTC010000001.1"/>
</dbReference>
<gene>
    <name evidence="2" type="ORF">NYP18_01175</name>
</gene>
<feature type="domain" description="Suppressor of fused-like" evidence="1">
    <location>
        <begin position="32"/>
        <end position="177"/>
    </location>
</feature>
<dbReference type="InterPro" id="IPR020941">
    <property type="entry name" value="SUFU-like_domain"/>
</dbReference>
<keyword evidence="3" id="KW-1185">Reference proteome</keyword>
<dbReference type="Proteomes" id="UP001205965">
    <property type="component" value="Unassembled WGS sequence"/>
</dbReference>
<sequence length="177" mass="18723">MQREETTFWLGQLIPAELDFGEDAAVADLDDGQRVAVTVGFADVDTGLVAVEGGADVRSELITVARAERGQLTAVLRAAATLLADANGLLPAQPGTMIPHLAEKAGLQGLSVAHGLFVPPYLWGGETPRVTEEDRLTVLLQLVMLTDAEYAYAMEEGPGGLQQALGEAGIDLLDWAR</sequence>
<comment type="caution">
    <text evidence="2">The sequence shown here is derived from an EMBL/GenBank/DDBJ whole genome shotgun (WGS) entry which is preliminary data.</text>
</comment>
<reference evidence="2 3" key="1">
    <citation type="submission" date="2022-08" db="EMBL/GenBank/DDBJ databases">
        <title>YIM 101645 draft genome.</title>
        <authorList>
            <person name="Chen X."/>
        </authorList>
    </citation>
    <scope>NUCLEOTIDE SEQUENCE [LARGE SCALE GENOMIC DNA]</scope>
    <source>
        <strain evidence="2 3">YIM 101645</strain>
    </source>
</reference>
<name>A0ABT2FSR7_9CORY</name>
<evidence type="ECO:0000313" key="3">
    <source>
        <dbReference type="Proteomes" id="UP001205965"/>
    </source>
</evidence>
<proteinExistence type="predicted"/>